<keyword evidence="1" id="KW-0812">Transmembrane</keyword>
<feature type="transmembrane region" description="Helical" evidence="1">
    <location>
        <begin position="24"/>
        <end position="48"/>
    </location>
</feature>
<feature type="transmembrane region" description="Helical" evidence="1">
    <location>
        <begin position="433"/>
        <end position="457"/>
    </location>
</feature>
<feature type="transmembrane region" description="Helical" evidence="1">
    <location>
        <begin position="160"/>
        <end position="183"/>
    </location>
</feature>
<sequence length="473" mass="54664">MHKYLIYTKILLINDLRRHQRNNALIFVFFSFLYIITPLLLGVLTTYLVKNLSIIYLSLFILMFTVNIDKSLMRILFSSDKKQMAILKLQLDQYIFGKDMSKFFSIMVGLLFFILGSYLTNLSIHGFQGSLTLAALAITSFILGYLLRLHVLLLLSNTKFFAISSTIGYITTGLIALWVFTVFKFNLLKSSLSSYSIYIILAFTFISILLVIYWRRNVRNVPIFHFQKKAKEQKGTSRKFNHILFYEITLLMRNPPIQWSVLLFILTISGGLFGLILYGVNTNQLETLNIENDFLFIFSVIFPMIFISNAIQPYVSFDIDGPILPLKRKLPNLVKNKIKNKVILSIILHLLFCILYTIFSSFTIKLDEPVYVIITLVNTCILVAICTVGSTVVFPYFKWEFVYQVPSSLSKLTLNICYGFILALSVISSYSTVYFIVTNIVMVTSSLIIIFLIIRFWDRTINKNYKSFKTLFE</sequence>
<evidence type="ECO:0000313" key="3">
    <source>
        <dbReference type="Proteomes" id="UP001182042"/>
    </source>
</evidence>
<reference evidence="2" key="1">
    <citation type="submission" date="2019-07" db="EMBL/GenBank/DDBJ databases">
        <title>Phylogenomic Reclassification of ATCC Bacillus Strains and Various Taxa within the Genus Bacillus.</title>
        <authorList>
            <person name="Riojas M.A."/>
            <person name="Frank A.M."/>
            <person name="Fenn S.L."/>
            <person name="King S."/>
            <person name="Brower S."/>
            <person name="Hazbon M.H."/>
        </authorList>
    </citation>
    <scope>NUCLEOTIDE SEQUENCE</scope>
    <source>
        <strain evidence="2">ATCC 27142</strain>
    </source>
</reference>
<keyword evidence="1" id="KW-0472">Membrane</keyword>
<feature type="transmembrane region" description="Helical" evidence="1">
    <location>
        <begin position="54"/>
        <end position="77"/>
    </location>
</feature>
<gene>
    <name evidence="2" type="ORF">FO508_14335</name>
</gene>
<feature type="transmembrane region" description="Helical" evidence="1">
    <location>
        <begin position="130"/>
        <end position="148"/>
    </location>
</feature>
<dbReference type="EMBL" id="VKQA01000004">
    <property type="protein sequence ID" value="MDR4251508.1"/>
    <property type="molecule type" value="Genomic_DNA"/>
</dbReference>
<feature type="transmembrane region" description="Helical" evidence="1">
    <location>
        <begin position="338"/>
        <end position="359"/>
    </location>
</feature>
<dbReference type="AlphaFoldDB" id="A0AAE3WMU4"/>
<protein>
    <submittedName>
        <fullName evidence="2">Uncharacterized protein</fullName>
    </submittedName>
</protein>
<feature type="transmembrane region" description="Helical" evidence="1">
    <location>
        <begin position="371"/>
        <end position="397"/>
    </location>
</feature>
<feature type="transmembrane region" description="Helical" evidence="1">
    <location>
        <begin position="195"/>
        <end position="214"/>
    </location>
</feature>
<feature type="transmembrane region" description="Helical" evidence="1">
    <location>
        <begin position="261"/>
        <end position="280"/>
    </location>
</feature>
<keyword evidence="1" id="KW-1133">Transmembrane helix</keyword>
<name>A0AAE3WMU4_BACPU</name>
<dbReference type="Proteomes" id="UP001182042">
    <property type="component" value="Unassembled WGS sequence"/>
</dbReference>
<evidence type="ECO:0000313" key="2">
    <source>
        <dbReference type="EMBL" id="MDR4251508.1"/>
    </source>
</evidence>
<comment type="caution">
    <text evidence="2">The sequence shown here is derived from an EMBL/GenBank/DDBJ whole genome shotgun (WGS) entry which is preliminary data.</text>
</comment>
<accession>A0AAE3WMU4</accession>
<dbReference type="RefSeq" id="WP_034664123.1">
    <property type="nucleotide sequence ID" value="NZ_CP046128.1"/>
</dbReference>
<feature type="transmembrane region" description="Helical" evidence="1">
    <location>
        <begin position="409"/>
        <end position="427"/>
    </location>
</feature>
<evidence type="ECO:0000256" key="1">
    <source>
        <dbReference type="SAM" id="Phobius"/>
    </source>
</evidence>
<organism evidence="2 3">
    <name type="scientific">Bacillus pumilus</name>
    <name type="common">Bacillus mesentericus</name>
    <dbReference type="NCBI Taxonomy" id="1408"/>
    <lineage>
        <taxon>Bacteria</taxon>
        <taxon>Bacillati</taxon>
        <taxon>Bacillota</taxon>
        <taxon>Bacilli</taxon>
        <taxon>Bacillales</taxon>
        <taxon>Bacillaceae</taxon>
        <taxon>Bacillus</taxon>
    </lineage>
</organism>
<feature type="transmembrane region" description="Helical" evidence="1">
    <location>
        <begin position="103"/>
        <end position="124"/>
    </location>
</feature>
<feature type="transmembrane region" description="Helical" evidence="1">
    <location>
        <begin position="295"/>
        <end position="317"/>
    </location>
</feature>
<proteinExistence type="predicted"/>